<reference evidence="1 2" key="1">
    <citation type="submission" date="2020-08" db="EMBL/GenBank/DDBJ databases">
        <title>Genomic Encyclopedia of Type Strains, Phase IV (KMG-IV): sequencing the most valuable type-strain genomes for metagenomic binning, comparative biology and taxonomic classification.</title>
        <authorList>
            <person name="Goeker M."/>
        </authorList>
    </citation>
    <scope>NUCLEOTIDE SEQUENCE [LARGE SCALE GENOMIC DNA]</scope>
    <source>
        <strain evidence="1 2">DSM 25966</strain>
    </source>
</reference>
<comment type="caution">
    <text evidence="1">The sequence shown here is derived from an EMBL/GenBank/DDBJ whole genome shotgun (WGS) entry which is preliminary data.</text>
</comment>
<sequence>MCGRPQWTRSRFWMARRKAPRMQRTRMLIRGMVISEFHRDHNDIRVPSLILSGAPIILSHKVCRGDRLRVDAAFGLSTLVAARIRRCRHGESGCSAGGLGPNVSMDASASGFGSERNVGSTPATRRYFYGLAQRDIVETPEIGSHEFDAAPCRPLLISGFYSTPATASLRDEALREPSDGSQSDVVEFREASRRQTAWRSVVRHAAFRAG</sequence>
<proteinExistence type="predicted"/>
<dbReference type="AlphaFoldDB" id="A0A840AQ90"/>
<organism evidence="1 2">
    <name type="scientific">Kaistia hirudinis</name>
    <dbReference type="NCBI Taxonomy" id="1293440"/>
    <lineage>
        <taxon>Bacteria</taxon>
        <taxon>Pseudomonadati</taxon>
        <taxon>Pseudomonadota</taxon>
        <taxon>Alphaproteobacteria</taxon>
        <taxon>Hyphomicrobiales</taxon>
        <taxon>Kaistiaceae</taxon>
        <taxon>Kaistia</taxon>
    </lineage>
</organism>
<accession>A0A840AQ90</accession>
<name>A0A840AQ90_9HYPH</name>
<keyword evidence="2" id="KW-1185">Reference proteome</keyword>
<gene>
    <name evidence="1" type="ORF">GGR25_003588</name>
</gene>
<evidence type="ECO:0000313" key="1">
    <source>
        <dbReference type="EMBL" id="MBB3932530.1"/>
    </source>
</evidence>
<evidence type="ECO:0000313" key="2">
    <source>
        <dbReference type="Proteomes" id="UP000553963"/>
    </source>
</evidence>
<protein>
    <submittedName>
        <fullName evidence="1">Uncharacterized protein</fullName>
    </submittedName>
</protein>
<dbReference type="EMBL" id="JACIDS010000004">
    <property type="protein sequence ID" value="MBB3932530.1"/>
    <property type="molecule type" value="Genomic_DNA"/>
</dbReference>
<dbReference type="Proteomes" id="UP000553963">
    <property type="component" value="Unassembled WGS sequence"/>
</dbReference>